<dbReference type="InParanoid" id="A0A5Q0BS31"/>
<keyword evidence="4" id="KW-1185">Reference proteome</keyword>
<comment type="similarity">
    <text evidence="1">Belongs to the short-chain dehydrogenases/reductases (SDR) family.</text>
</comment>
<gene>
    <name evidence="3" type="ORF">F6R98_19215</name>
</gene>
<dbReference type="PRINTS" id="PR00081">
    <property type="entry name" value="GDHRDH"/>
</dbReference>
<dbReference type="Proteomes" id="UP000325755">
    <property type="component" value="Chromosome"/>
</dbReference>
<keyword evidence="2" id="KW-0560">Oxidoreductase</keyword>
<dbReference type="KEGG" id="mmob:F6R98_19215"/>
<evidence type="ECO:0000313" key="3">
    <source>
        <dbReference type="EMBL" id="QFY44496.1"/>
    </source>
</evidence>
<dbReference type="GO" id="GO:0016616">
    <property type="term" value="F:oxidoreductase activity, acting on the CH-OH group of donors, NAD or NADP as acceptor"/>
    <property type="evidence" value="ECO:0007669"/>
    <property type="project" value="TreeGrafter"/>
</dbReference>
<sequence>MVRSMIVLTGASGGVGSAILPSLAALDSIVAIYNNNAPVIDGLPNVIPYRLDLTSEEDVNAFVKSMETRLTNITLIHGAALARQEKLAVQFKTGDWDQVMEVNLRGNFLLTRALLMPMIKEKWGRIIHFSSAAGMNVAPGTLAYSTSKTALLGMSRVLGVEYARFGITSNILVNGYFDTGMYRALSEKIQKKLIDSIPSGKLGDPINITNAVEFLIKSPFVNCSAINIDGGV</sequence>
<protein>
    <submittedName>
        <fullName evidence="3">SDR family oxidoreductase</fullName>
    </submittedName>
</protein>
<organism evidence="3 4">
    <name type="scientific">Candidatus Methylospira mobilis</name>
    <dbReference type="NCBI Taxonomy" id="1808979"/>
    <lineage>
        <taxon>Bacteria</taxon>
        <taxon>Pseudomonadati</taxon>
        <taxon>Pseudomonadota</taxon>
        <taxon>Gammaproteobacteria</taxon>
        <taxon>Methylococcales</taxon>
        <taxon>Methylococcaceae</taxon>
        <taxon>Candidatus Methylospira</taxon>
    </lineage>
</organism>
<dbReference type="PROSITE" id="PS00061">
    <property type="entry name" value="ADH_SHORT"/>
    <property type="match status" value="1"/>
</dbReference>
<dbReference type="InterPro" id="IPR020904">
    <property type="entry name" value="Sc_DH/Rdtase_CS"/>
</dbReference>
<evidence type="ECO:0000313" key="4">
    <source>
        <dbReference type="Proteomes" id="UP000325755"/>
    </source>
</evidence>
<dbReference type="AlphaFoldDB" id="A0A5Q0BS31"/>
<dbReference type="Gene3D" id="3.40.50.720">
    <property type="entry name" value="NAD(P)-binding Rossmann-like Domain"/>
    <property type="match status" value="1"/>
</dbReference>
<reference evidence="3 4" key="1">
    <citation type="submission" date="2019-09" db="EMBL/GenBank/DDBJ databases">
        <title>Ecophysiology of the spiral-shaped methanotroph Methylospira mobilis as revealed by the complete genome sequence.</title>
        <authorList>
            <person name="Oshkin I.Y."/>
            <person name="Dedysh S.N."/>
            <person name="Miroshnikov K."/>
            <person name="Danilova O.V."/>
            <person name="Hakobyan A."/>
            <person name="Liesack W."/>
        </authorList>
    </citation>
    <scope>NUCLEOTIDE SEQUENCE [LARGE SCALE GENOMIC DNA]</scope>
    <source>
        <strain evidence="3 4">Shm1</strain>
    </source>
</reference>
<dbReference type="Pfam" id="PF00106">
    <property type="entry name" value="adh_short"/>
    <property type="match status" value="1"/>
</dbReference>
<dbReference type="PANTHER" id="PTHR42760">
    <property type="entry name" value="SHORT-CHAIN DEHYDROGENASES/REDUCTASES FAMILY MEMBER"/>
    <property type="match status" value="1"/>
</dbReference>
<dbReference type="PANTHER" id="PTHR42760:SF133">
    <property type="entry name" value="3-OXOACYL-[ACYL-CARRIER-PROTEIN] REDUCTASE"/>
    <property type="match status" value="1"/>
</dbReference>
<evidence type="ECO:0000256" key="1">
    <source>
        <dbReference type="ARBA" id="ARBA00006484"/>
    </source>
</evidence>
<evidence type="ECO:0000256" key="2">
    <source>
        <dbReference type="ARBA" id="ARBA00023002"/>
    </source>
</evidence>
<dbReference type="SUPFAM" id="SSF51735">
    <property type="entry name" value="NAD(P)-binding Rossmann-fold domains"/>
    <property type="match status" value="1"/>
</dbReference>
<dbReference type="InterPro" id="IPR002347">
    <property type="entry name" value="SDR_fam"/>
</dbReference>
<dbReference type="EMBL" id="CP044205">
    <property type="protein sequence ID" value="QFY44496.1"/>
    <property type="molecule type" value="Genomic_DNA"/>
</dbReference>
<dbReference type="OrthoDB" id="9804774at2"/>
<dbReference type="InterPro" id="IPR036291">
    <property type="entry name" value="NAD(P)-bd_dom_sf"/>
</dbReference>
<proteinExistence type="inferred from homology"/>
<name>A0A5Q0BS31_9GAMM</name>
<accession>A0A5Q0BS31</accession>